<reference evidence="2 3" key="1">
    <citation type="submission" date="2024-04" db="EMBL/GenBank/DDBJ databases">
        <title>Phyllosticta paracitricarpa is synonymous to the EU quarantine fungus P. citricarpa based on phylogenomic analyses.</title>
        <authorList>
            <consortium name="Lawrence Berkeley National Laboratory"/>
            <person name="Van ingen-buijs V.A."/>
            <person name="Van westerhoven A.C."/>
            <person name="Haridas S."/>
            <person name="Skiadas P."/>
            <person name="Martin F."/>
            <person name="Groenewald J.Z."/>
            <person name="Crous P.W."/>
            <person name="Seidl M.F."/>
        </authorList>
    </citation>
    <scope>NUCLEOTIDE SEQUENCE [LARGE SCALE GENOMIC DNA]</scope>
    <source>
        <strain evidence="2 3">CBS 141358</strain>
    </source>
</reference>
<feature type="compositionally biased region" description="Polar residues" evidence="1">
    <location>
        <begin position="1"/>
        <end position="16"/>
    </location>
</feature>
<feature type="compositionally biased region" description="Polar residues" evidence="1">
    <location>
        <begin position="133"/>
        <end position="142"/>
    </location>
</feature>
<feature type="compositionally biased region" description="Basic and acidic residues" evidence="1">
    <location>
        <begin position="106"/>
        <end position="116"/>
    </location>
</feature>
<proteinExistence type="predicted"/>
<evidence type="ECO:0000313" key="2">
    <source>
        <dbReference type="EMBL" id="KAK7605806.1"/>
    </source>
</evidence>
<feature type="compositionally biased region" description="Acidic residues" evidence="1">
    <location>
        <begin position="59"/>
        <end position="105"/>
    </location>
</feature>
<keyword evidence="3" id="KW-1185">Reference proteome</keyword>
<accession>A0ABR1MSA3</accession>
<protein>
    <submittedName>
        <fullName evidence="2">Uncharacterized protein</fullName>
    </submittedName>
</protein>
<dbReference type="Proteomes" id="UP001367316">
    <property type="component" value="Unassembled WGS sequence"/>
</dbReference>
<feature type="compositionally biased region" description="Polar residues" evidence="1">
    <location>
        <begin position="45"/>
        <end position="57"/>
    </location>
</feature>
<name>A0ABR1MSA3_9PEZI</name>
<feature type="region of interest" description="Disordered" evidence="1">
    <location>
        <begin position="1"/>
        <end position="142"/>
    </location>
</feature>
<evidence type="ECO:0000256" key="1">
    <source>
        <dbReference type="SAM" id="MobiDB-lite"/>
    </source>
</evidence>
<dbReference type="EMBL" id="JBBPBF010000066">
    <property type="protein sequence ID" value="KAK7605806.1"/>
    <property type="molecule type" value="Genomic_DNA"/>
</dbReference>
<evidence type="ECO:0000313" key="3">
    <source>
        <dbReference type="Proteomes" id="UP001367316"/>
    </source>
</evidence>
<organism evidence="2 3">
    <name type="scientific">Phyllosticta paracitricarpa</name>
    <dbReference type="NCBI Taxonomy" id="2016321"/>
    <lineage>
        <taxon>Eukaryota</taxon>
        <taxon>Fungi</taxon>
        <taxon>Dikarya</taxon>
        <taxon>Ascomycota</taxon>
        <taxon>Pezizomycotina</taxon>
        <taxon>Dothideomycetes</taxon>
        <taxon>Dothideomycetes incertae sedis</taxon>
        <taxon>Botryosphaeriales</taxon>
        <taxon>Phyllostictaceae</taxon>
        <taxon>Phyllosticta</taxon>
    </lineage>
</organism>
<comment type="caution">
    <text evidence="2">The sequence shown here is derived from an EMBL/GenBank/DDBJ whole genome shotgun (WGS) entry which is preliminary data.</text>
</comment>
<sequence length="142" mass="15612">MSSGSANDSQTSTMSSPLPVEYPSSHTVGRTSPPHVSDEEAAYASSHTIGRSSSPTVGNEDEEDEVYEESEDNGKDEEWDDDDEIYNGDEEDEHNDEYDEGDQDADYDKHDEEDISKSSISDPLQSYKGLCISASSPSFRAE</sequence>
<gene>
    <name evidence="2" type="ORF">JOL62DRAFT_642863</name>
</gene>